<dbReference type="RefSeq" id="WP_069446169.1">
    <property type="nucleotide sequence ID" value="NZ_MDCJ01000002.1"/>
</dbReference>
<evidence type="ECO:0000259" key="1">
    <source>
        <dbReference type="SMART" id="SM00974"/>
    </source>
</evidence>
<dbReference type="InterPro" id="IPR018306">
    <property type="entry name" value="Phage_T5_Orf172_DNA-bd"/>
</dbReference>
<sequence>MKNSNTFGFVYVLSNESMPGLVKVGLTTALPEDRSKQLFTTAIPTPFEVEFRIMTSNPNMLESKAHAILDDVRVNNRREFFRTSIEDAIGAVRLAAYEVNGIENWATSELHKIPEGEKLILSLEKGQVFSLLSYLNWNSPRAELIDLWQAHSHGDQLELHGLDNAASAASFSSNDPYAEFDPVPFLDREGKVVNGMINGREILFSGERLVWLPSFESKDHQTPVVFEANTTVQVISRTWTPCLSPIGFPLILNDFLYDGVWEEAKRGVERALSLSLPRTWAPRSSRCGEWESVGISHQPPTYWLPQLQPKRQKA</sequence>
<dbReference type="Proteomes" id="UP000095131">
    <property type="component" value="Unassembled WGS sequence"/>
</dbReference>
<accession>A0A1E3WLC4</accession>
<dbReference type="OrthoDB" id="8265034at2"/>
<proteinExistence type="predicted"/>
<evidence type="ECO:0000313" key="2">
    <source>
        <dbReference type="EMBL" id="ODS10566.1"/>
    </source>
</evidence>
<protein>
    <recommendedName>
        <fullName evidence="1">Bacteriophage T5 Orf172 DNA-binding domain-containing protein</fullName>
    </recommendedName>
</protein>
<dbReference type="SMART" id="SM00974">
    <property type="entry name" value="T5orf172"/>
    <property type="match status" value="1"/>
</dbReference>
<organism evidence="2 3">
    <name type="scientific">Vibrio scophthalmi</name>
    <dbReference type="NCBI Taxonomy" id="45658"/>
    <lineage>
        <taxon>Bacteria</taxon>
        <taxon>Pseudomonadati</taxon>
        <taxon>Pseudomonadota</taxon>
        <taxon>Gammaproteobacteria</taxon>
        <taxon>Vibrionales</taxon>
        <taxon>Vibrionaceae</taxon>
        <taxon>Vibrio</taxon>
    </lineage>
</organism>
<dbReference type="EMBL" id="MDCJ01000002">
    <property type="protein sequence ID" value="ODS10566.1"/>
    <property type="molecule type" value="Genomic_DNA"/>
</dbReference>
<dbReference type="AlphaFoldDB" id="A0A1E3WLC4"/>
<reference evidence="2 3" key="1">
    <citation type="submission" date="2016-08" db="EMBL/GenBank/DDBJ databases">
        <title>Genome sequencing of Vibrio scophthalmi strain FP3289, an isolated from Paralichthys olivaceus.</title>
        <authorList>
            <person name="Han H.-J."/>
        </authorList>
    </citation>
    <scope>NUCLEOTIDE SEQUENCE [LARGE SCALE GENOMIC DNA]</scope>
    <source>
        <strain evidence="2 3">FP3289</strain>
    </source>
</reference>
<feature type="domain" description="Bacteriophage T5 Orf172 DNA-binding" evidence="1">
    <location>
        <begin position="16"/>
        <end position="95"/>
    </location>
</feature>
<name>A0A1E3WLC4_9VIBR</name>
<comment type="caution">
    <text evidence="2">The sequence shown here is derived from an EMBL/GenBank/DDBJ whole genome shotgun (WGS) entry which is preliminary data.</text>
</comment>
<gene>
    <name evidence="2" type="ORF">VSF3289_00825</name>
</gene>
<dbReference type="Pfam" id="PF10544">
    <property type="entry name" value="T5orf172"/>
    <property type="match status" value="1"/>
</dbReference>
<evidence type="ECO:0000313" key="3">
    <source>
        <dbReference type="Proteomes" id="UP000095131"/>
    </source>
</evidence>